<dbReference type="PANTHER" id="PTHR23502">
    <property type="entry name" value="MAJOR FACILITATOR SUPERFAMILY"/>
    <property type="match status" value="1"/>
</dbReference>
<dbReference type="PANTHER" id="PTHR23502:SF164">
    <property type="entry name" value="MAJOR FACILITATOR SUPERFAMILY (MFS) PROFILE DOMAIN-CONTAINING PROTEIN"/>
    <property type="match status" value="1"/>
</dbReference>
<dbReference type="AlphaFoldDB" id="A0A9Q8Z586"/>
<sequence>MAEITKDAKPFDVQVERFEYLSTDEESKDGLQKLQTMGTVTITDDKDIYLVPAPSADPRDPLNLPKWRKIVFIALVSIFSALGLSMVSGFGGLLGFYIPEYAAHGADYADITALMTYPSMFMGVGCLLTTPLALSIGRRPVFLGSLMVLILGGLLAAQAKDYNFHLGARMVLGLATGQSEALVPLMIQEIHFMHERSTFLMWQSAIQTVLSAALTIAASPLAGAIGPANWYRLGAGLSAATLIFSIFLVPESRYPRSLSSYGQATDIDDVEPEQTVATPVKLSERPALDFTKYQPRTLKSDMRLFVGDFDWAEGWYSFVHTFQILLFPNVLWAFCLNGLTIGINIAIGTTYGNIVTHPPYNWGNDAASYVNAGQVVVAFIALPLLGNGSDKLIKWRAKRHGGLHEPENRLLILWIPLIVGIIAATLYGQAGQHPEKYHWFVIVFANAGYYFCFVGANICAITYLLDSYPARAGPVLVVITAFRGFVSFGTSYGVAKFIDNAGYDGSFGTYAGLTALFGFLGIPIFIFGKRIRGFTGRWATAKRPGFPSMSR</sequence>
<dbReference type="InterPro" id="IPR011701">
    <property type="entry name" value="MFS"/>
</dbReference>
<dbReference type="SUPFAM" id="SSF103473">
    <property type="entry name" value="MFS general substrate transporter"/>
    <property type="match status" value="1"/>
</dbReference>
<protein>
    <submittedName>
        <fullName evidence="6">AraJ, Arabinose efflux permease</fullName>
    </submittedName>
</protein>
<feature type="transmembrane region" description="Helical" evidence="5">
    <location>
        <begin position="439"/>
        <end position="465"/>
    </location>
</feature>
<dbReference type="OrthoDB" id="268400at2759"/>
<accession>A0A9Q8Z586</accession>
<feature type="transmembrane region" description="Helical" evidence="5">
    <location>
        <begin position="367"/>
        <end position="389"/>
    </location>
</feature>
<dbReference type="VEuPathDB" id="FungiDB:yc1106_01822"/>
<gene>
    <name evidence="6" type="ORF">yc1106_01822</name>
</gene>
<dbReference type="Gene3D" id="1.20.1250.20">
    <property type="entry name" value="MFS general substrate transporter like domains"/>
    <property type="match status" value="1"/>
</dbReference>
<keyword evidence="7" id="KW-1185">Reference proteome</keyword>
<evidence type="ECO:0000256" key="5">
    <source>
        <dbReference type="SAM" id="Phobius"/>
    </source>
</evidence>
<dbReference type="EMBL" id="CP089274">
    <property type="protein sequence ID" value="USP74548.1"/>
    <property type="molecule type" value="Genomic_DNA"/>
</dbReference>
<keyword evidence="4 5" id="KW-0472">Membrane</keyword>
<feature type="transmembrane region" description="Helical" evidence="5">
    <location>
        <begin position="507"/>
        <end position="527"/>
    </location>
</feature>
<dbReference type="InterPro" id="IPR036259">
    <property type="entry name" value="MFS_trans_sf"/>
</dbReference>
<dbReference type="GO" id="GO:0022857">
    <property type="term" value="F:transmembrane transporter activity"/>
    <property type="evidence" value="ECO:0007669"/>
    <property type="project" value="InterPro"/>
</dbReference>
<feature type="transmembrane region" description="Helical" evidence="5">
    <location>
        <begin position="230"/>
        <end position="249"/>
    </location>
</feature>
<feature type="transmembrane region" description="Helical" evidence="5">
    <location>
        <begin position="324"/>
        <end position="347"/>
    </location>
</feature>
<feature type="transmembrane region" description="Helical" evidence="5">
    <location>
        <begin position="111"/>
        <end position="134"/>
    </location>
</feature>
<evidence type="ECO:0000313" key="7">
    <source>
        <dbReference type="Proteomes" id="UP001056012"/>
    </source>
</evidence>
<reference evidence="6" key="1">
    <citation type="submission" date="2021-12" db="EMBL/GenBank/DDBJ databases">
        <title>Curvularia clavata genome.</title>
        <authorList>
            <person name="Cao Y."/>
        </authorList>
    </citation>
    <scope>NUCLEOTIDE SEQUENCE</scope>
    <source>
        <strain evidence="6">Yc1106</strain>
    </source>
</reference>
<feature type="transmembrane region" description="Helical" evidence="5">
    <location>
        <begin position="472"/>
        <end position="495"/>
    </location>
</feature>
<feature type="transmembrane region" description="Helical" evidence="5">
    <location>
        <begin position="70"/>
        <end position="99"/>
    </location>
</feature>
<evidence type="ECO:0000256" key="3">
    <source>
        <dbReference type="ARBA" id="ARBA00022989"/>
    </source>
</evidence>
<proteinExistence type="predicted"/>
<dbReference type="GO" id="GO:0005886">
    <property type="term" value="C:plasma membrane"/>
    <property type="evidence" value="ECO:0007669"/>
    <property type="project" value="TreeGrafter"/>
</dbReference>
<organism evidence="6 7">
    <name type="scientific">Curvularia clavata</name>
    <dbReference type="NCBI Taxonomy" id="95742"/>
    <lineage>
        <taxon>Eukaryota</taxon>
        <taxon>Fungi</taxon>
        <taxon>Dikarya</taxon>
        <taxon>Ascomycota</taxon>
        <taxon>Pezizomycotina</taxon>
        <taxon>Dothideomycetes</taxon>
        <taxon>Pleosporomycetidae</taxon>
        <taxon>Pleosporales</taxon>
        <taxon>Pleosporineae</taxon>
        <taxon>Pleosporaceae</taxon>
        <taxon>Curvularia</taxon>
    </lineage>
</organism>
<evidence type="ECO:0000313" key="6">
    <source>
        <dbReference type="EMBL" id="USP74548.1"/>
    </source>
</evidence>
<dbReference type="Pfam" id="PF07690">
    <property type="entry name" value="MFS_1"/>
    <property type="match status" value="1"/>
</dbReference>
<evidence type="ECO:0000256" key="1">
    <source>
        <dbReference type="ARBA" id="ARBA00004141"/>
    </source>
</evidence>
<name>A0A9Q8Z586_CURCL</name>
<feature type="transmembrane region" description="Helical" evidence="5">
    <location>
        <begin position="141"/>
        <end position="160"/>
    </location>
</feature>
<comment type="subcellular location">
    <subcellularLocation>
        <location evidence="1">Membrane</location>
        <topology evidence="1">Multi-pass membrane protein</topology>
    </subcellularLocation>
</comment>
<evidence type="ECO:0000256" key="2">
    <source>
        <dbReference type="ARBA" id="ARBA00022692"/>
    </source>
</evidence>
<dbReference type="Proteomes" id="UP001056012">
    <property type="component" value="Chromosome 1"/>
</dbReference>
<keyword evidence="2 5" id="KW-0812">Transmembrane</keyword>
<evidence type="ECO:0000256" key="4">
    <source>
        <dbReference type="ARBA" id="ARBA00023136"/>
    </source>
</evidence>
<feature type="transmembrane region" description="Helical" evidence="5">
    <location>
        <begin position="410"/>
        <end position="427"/>
    </location>
</feature>
<keyword evidence="3 5" id="KW-1133">Transmembrane helix</keyword>